<dbReference type="InterPro" id="IPR046865">
    <property type="entry name" value="FapA_b_solenoid"/>
</dbReference>
<feature type="coiled-coil region" evidence="1">
    <location>
        <begin position="405"/>
        <end position="432"/>
    </location>
</feature>
<feature type="domain" description="Flagellar Assembly Protein A N-terminal region" evidence="2">
    <location>
        <begin position="72"/>
        <end position="243"/>
    </location>
</feature>
<dbReference type="Pfam" id="PF03961">
    <property type="entry name" value="FapA"/>
    <property type="match status" value="1"/>
</dbReference>
<dbReference type="EMBL" id="JASKHM010000003">
    <property type="protein sequence ID" value="MEQ4482307.1"/>
    <property type="molecule type" value="Genomic_DNA"/>
</dbReference>
<dbReference type="RefSeq" id="WP_232185030.1">
    <property type="nucleotide sequence ID" value="NZ_JAIOAP010000004.1"/>
</dbReference>
<protein>
    <submittedName>
        <fullName evidence="3">FapA family protein</fullName>
    </submittedName>
</protein>
<accession>A0ABV1KQL9</accession>
<gene>
    <name evidence="3" type="ORF">QJS35_07845</name>
</gene>
<reference evidence="3 4" key="1">
    <citation type="journal article" date="2023" name="Genome Announc.">
        <title>Pan-Genome Analyses of the Genus Cohnella and Proposal of the Novel Species Cohnella silvisoli sp. nov., Isolated from Forest Soil.</title>
        <authorList>
            <person name="Wang C."/>
            <person name="Mao L."/>
            <person name="Bao G."/>
            <person name="Zhu H."/>
        </authorList>
    </citation>
    <scope>NUCLEOTIDE SEQUENCE [LARGE SCALE GENOMIC DNA]</scope>
    <source>
        <strain evidence="3 4">NL03-T5-1</strain>
    </source>
</reference>
<dbReference type="PANTHER" id="PTHR38032">
    <property type="entry name" value="POLYMERASE-RELATED"/>
    <property type="match status" value="1"/>
</dbReference>
<dbReference type="InterPro" id="IPR046866">
    <property type="entry name" value="FapA_N"/>
</dbReference>
<comment type="caution">
    <text evidence="3">The sequence shown here is derived from an EMBL/GenBank/DDBJ whole genome shotgun (WGS) entry which is preliminary data.</text>
</comment>
<keyword evidence="1" id="KW-0175">Coiled coil</keyword>
<evidence type="ECO:0000256" key="1">
    <source>
        <dbReference type="SAM" id="Coils"/>
    </source>
</evidence>
<sequence>MQSLYKNDYFYLLSQQDKVYIEVFVADFQIKQFDQVLQEVPRVALTQFANLKNALQSISKHVVEIGTLKPRVELTISNDLLQVKVKLNVTAAELEESLPEITAEIMEALNAHHITDGLREDVLKSGLKAREEILIAQGEYPVHGEDAVINYYVLSERKPVIQQNGTADYYEMNFLDEVKKDEWLGEKIKAGEGTPGLTVTGEVIPAKPGKDKPLHYDKNTIVEVDEGDKVILRAKTDGVVTKVNGNISVEEVLVIEGDVGGKTGNIDYDGCVTIKGTINDGFSVHATKDISVLSDIGLGAIDSIVSRTGDIYIKGGIFGKEKALIQAAQNVYMKHANECTIQAGGDIHIGLYAIGCKLTGNNIYLDVNRGRIIGGEIHAKAQVVTAIIGNEAERATSISIEGFDRNAVKKELDDLVDNYRKLEIVMSRLQGDLESYQIIVEERTGNEVAAHEAIQSKYEQIRRVMASIDERRNALNTFLRTKGEGEVSIMRKAFPKTSLNIKELQKEIENTTTGVFFVKDKTLFFE</sequence>
<evidence type="ECO:0000313" key="4">
    <source>
        <dbReference type="Proteomes" id="UP001493487"/>
    </source>
</evidence>
<evidence type="ECO:0000259" key="2">
    <source>
        <dbReference type="Pfam" id="PF20250"/>
    </source>
</evidence>
<dbReference type="Proteomes" id="UP001493487">
    <property type="component" value="Unassembled WGS sequence"/>
</dbReference>
<evidence type="ECO:0000313" key="3">
    <source>
        <dbReference type="EMBL" id="MEQ4482307.1"/>
    </source>
</evidence>
<keyword evidence="4" id="KW-1185">Reference proteome</keyword>
<dbReference type="PANTHER" id="PTHR38032:SF1">
    <property type="entry name" value="RNA-BINDING PROTEIN KHPB N-TERMINAL DOMAIN-CONTAINING PROTEIN"/>
    <property type="match status" value="1"/>
</dbReference>
<dbReference type="InterPro" id="IPR005646">
    <property type="entry name" value="FapA"/>
</dbReference>
<proteinExistence type="predicted"/>
<organism evidence="3 4">
    <name type="scientific">Cohnella silvisoli</name>
    <dbReference type="NCBI Taxonomy" id="2873699"/>
    <lineage>
        <taxon>Bacteria</taxon>
        <taxon>Bacillati</taxon>
        <taxon>Bacillota</taxon>
        <taxon>Bacilli</taxon>
        <taxon>Bacillales</taxon>
        <taxon>Paenibacillaceae</taxon>
        <taxon>Cohnella</taxon>
    </lineage>
</organism>
<name>A0ABV1KQL9_9BACL</name>
<dbReference type="Pfam" id="PF20250">
    <property type="entry name" value="FapA_N"/>
    <property type="match status" value="1"/>
</dbReference>